<keyword evidence="3 7" id="KW-0812">Transmembrane</keyword>
<reference evidence="9 10" key="1">
    <citation type="submission" date="2017-07" db="EMBL/GenBank/DDBJ databases">
        <title>Bifidobacterium novel species.</title>
        <authorList>
            <person name="Lugli G.A."/>
            <person name="Milani C."/>
            <person name="Duranti S."/>
            <person name="Mangifesta M."/>
        </authorList>
    </citation>
    <scope>NUCLEOTIDE SEQUENCE [LARGE SCALE GENOMIC DNA]</scope>
    <source>
        <strain evidence="10">Uis1B</strain>
    </source>
</reference>
<evidence type="ECO:0000256" key="2">
    <source>
        <dbReference type="ARBA" id="ARBA00009045"/>
    </source>
</evidence>
<dbReference type="AlphaFoldDB" id="A0A2N5JAA2"/>
<evidence type="ECO:0000256" key="7">
    <source>
        <dbReference type="SAM" id="Phobius"/>
    </source>
</evidence>
<evidence type="ECO:0000313" key="9">
    <source>
        <dbReference type="EMBL" id="PLS31142.1"/>
    </source>
</evidence>
<feature type="transmembrane region" description="Helical" evidence="7">
    <location>
        <begin position="122"/>
        <end position="140"/>
    </location>
</feature>
<organism evidence="9 10">
    <name type="scientific">Bifidobacterium margollesii</name>
    <dbReference type="NCBI Taxonomy" id="2020964"/>
    <lineage>
        <taxon>Bacteria</taxon>
        <taxon>Bacillati</taxon>
        <taxon>Actinomycetota</taxon>
        <taxon>Actinomycetes</taxon>
        <taxon>Bifidobacteriales</taxon>
        <taxon>Bifidobacteriaceae</taxon>
        <taxon>Bifidobacterium</taxon>
    </lineage>
</organism>
<dbReference type="OrthoDB" id="9807874at2"/>
<dbReference type="InterPro" id="IPR022764">
    <property type="entry name" value="Peptidase_S54_rhomboid_dom"/>
</dbReference>
<feature type="domain" description="Peptidase S54 rhomboid" evidence="8">
    <location>
        <begin position="79"/>
        <end position="215"/>
    </location>
</feature>
<dbReference type="PANTHER" id="PTHR43731:SF14">
    <property type="entry name" value="PRESENILIN-ASSOCIATED RHOMBOID-LIKE PROTEIN, MITOCHONDRIAL"/>
    <property type="match status" value="1"/>
</dbReference>
<feature type="transmembrane region" description="Helical" evidence="7">
    <location>
        <begin position="56"/>
        <end position="77"/>
    </location>
</feature>
<feature type="transmembrane region" description="Helical" evidence="7">
    <location>
        <begin position="30"/>
        <end position="49"/>
    </location>
</feature>
<evidence type="ECO:0000259" key="8">
    <source>
        <dbReference type="Pfam" id="PF01694"/>
    </source>
</evidence>
<sequence length="255" mass="28375">MRFRLFPNSPTAHDLLGETTKNRIRYQWRVGGPVICQAIMIVCVVVWLIEILTKLLIPPLFAGILSYGMFTPAWVHVTPWTFITSMFMHEPGIMHILFNMLTLWAVGPVLERMLGHWRFLGMYLLAGIGGNMAVLLWARLFNANGWMTSVYGASGALFGLFAALLVVYRRIGADITSMLIWMAINFAMPFLYPGIAWQAHVGGFIIGGIYALLLTSSIPITRGKSLTARSLIYGIPLLIVIAAISVWCMIPVIGM</sequence>
<feature type="transmembrane region" description="Helical" evidence="7">
    <location>
        <begin position="201"/>
        <end position="220"/>
    </location>
</feature>
<name>A0A2N5JAA2_9BIFI</name>
<dbReference type="GO" id="GO:0004252">
    <property type="term" value="F:serine-type endopeptidase activity"/>
    <property type="evidence" value="ECO:0007669"/>
    <property type="project" value="InterPro"/>
</dbReference>
<keyword evidence="6 7" id="KW-0472">Membrane</keyword>
<evidence type="ECO:0000256" key="4">
    <source>
        <dbReference type="ARBA" id="ARBA00022801"/>
    </source>
</evidence>
<evidence type="ECO:0000313" key="10">
    <source>
        <dbReference type="Proteomes" id="UP000235050"/>
    </source>
</evidence>
<evidence type="ECO:0000256" key="5">
    <source>
        <dbReference type="ARBA" id="ARBA00022989"/>
    </source>
</evidence>
<dbReference type="GO" id="GO:0016020">
    <property type="term" value="C:membrane"/>
    <property type="evidence" value="ECO:0007669"/>
    <property type="project" value="UniProtKB-SubCell"/>
</dbReference>
<comment type="subcellular location">
    <subcellularLocation>
        <location evidence="1">Membrane</location>
        <topology evidence="1">Multi-pass membrane protein</topology>
    </subcellularLocation>
</comment>
<comment type="similarity">
    <text evidence="2">Belongs to the peptidase S54 family.</text>
</comment>
<protein>
    <submittedName>
        <fullName evidence="9">Rhomboid family protein</fullName>
    </submittedName>
</protein>
<keyword evidence="4" id="KW-0378">Hydrolase</keyword>
<evidence type="ECO:0000256" key="1">
    <source>
        <dbReference type="ARBA" id="ARBA00004141"/>
    </source>
</evidence>
<comment type="caution">
    <text evidence="9">The sequence shown here is derived from an EMBL/GenBank/DDBJ whole genome shotgun (WGS) entry which is preliminary data.</text>
</comment>
<dbReference type="SUPFAM" id="SSF144091">
    <property type="entry name" value="Rhomboid-like"/>
    <property type="match status" value="1"/>
</dbReference>
<dbReference type="Pfam" id="PF01694">
    <property type="entry name" value="Rhomboid"/>
    <property type="match status" value="1"/>
</dbReference>
<feature type="transmembrane region" description="Helical" evidence="7">
    <location>
        <begin position="232"/>
        <end position="253"/>
    </location>
</feature>
<dbReference type="InterPro" id="IPR035952">
    <property type="entry name" value="Rhomboid-like_sf"/>
</dbReference>
<dbReference type="Proteomes" id="UP000235050">
    <property type="component" value="Unassembled WGS sequence"/>
</dbReference>
<gene>
    <name evidence="9" type="ORF">Uis1B_1026</name>
</gene>
<dbReference type="RefSeq" id="WP_101616289.1">
    <property type="nucleotide sequence ID" value="NZ_NMWU01000017.1"/>
</dbReference>
<dbReference type="Gene3D" id="1.20.1540.10">
    <property type="entry name" value="Rhomboid-like"/>
    <property type="match status" value="1"/>
</dbReference>
<keyword evidence="10" id="KW-1185">Reference proteome</keyword>
<dbReference type="EMBL" id="NMWU01000017">
    <property type="protein sequence ID" value="PLS31142.1"/>
    <property type="molecule type" value="Genomic_DNA"/>
</dbReference>
<feature type="transmembrane region" description="Helical" evidence="7">
    <location>
        <begin position="146"/>
        <end position="168"/>
    </location>
</feature>
<feature type="transmembrane region" description="Helical" evidence="7">
    <location>
        <begin position="92"/>
        <end position="110"/>
    </location>
</feature>
<evidence type="ECO:0000256" key="6">
    <source>
        <dbReference type="ARBA" id="ARBA00023136"/>
    </source>
</evidence>
<dbReference type="InterPro" id="IPR050925">
    <property type="entry name" value="Rhomboid_protease_S54"/>
</dbReference>
<evidence type="ECO:0000256" key="3">
    <source>
        <dbReference type="ARBA" id="ARBA00022692"/>
    </source>
</evidence>
<accession>A0A2N5JAA2</accession>
<feature type="transmembrane region" description="Helical" evidence="7">
    <location>
        <begin position="175"/>
        <end position="195"/>
    </location>
</feature>
<keyword evidence="5 7" id="KW-1133">Transmembrane helix</keyword>
<proteinExistence type="inferred from homology"/>
<dbReference type="PANTHER" id="PTHR43731">
    <property type="entry name" value="RHOMBOID PROTEASE"/>
    <property type="match status" value="1"/>
</dbReference>